<dbReference type="AlphaFoldDB" id="A0A2U2N6H4"/>
<dbReference type="Gene3D" id="3.40.190.170">
    <property type="entry name" value="Bacterial extracellular solute-binding protein, family 7"/>
    <property type="match status" value="1"/>
</dbReference>
<dbReference type="InterPro" id="IPR038404">
    <property type="entry name" value="TRAP_DctP_sf"/>
</dbReference>
<organism evidence="4 5">
    <name type="scientific">Sediminicurvatus halobius</name>
    <dbReference type="NCBI Taxonomy" id="2182432"/>
    <lineage>
        <taxon>Bacteria</taxon>
        <taxon>Pseudomonadati</taxon>
        <taxon>Pseudomonadota</taxon>
        <taxon>Gammaproteobacteria</taxon>
        <taxon>Chromatiales</taxon>
        <taxon>Ectothiorhodospiraceae</taxon>
        <taxon>Sediminicurvatus</taxon>
    </lineage>
</organism>
<name>A0A2U2N6H4_9GAMM</name>
<feature type="binding site" evidence="2">
    <location>
        <position position="221"/>
    </location>
    <ligand>
        <name>Na(+)</name>
        <dbReference type="ChEBI" id="CHEBI:29101"/>
    </ligand>
</feature>
<keyword evidence="2" id="KW-0479">Metal-binding</keyword>
<proteinExistence type="predicted"/>
<reference evidence="4 5" key="1">
    <citation type="submission" date="2018-05" db="EMBL/GenBank/DDBJ databases">
        <title>Spiribacter halobius sp. nov., a moderately halophilic bacterium isolated from marine solar saltern.</title>
        <authorList>
            <person name="Zheng W.-S."/>
            <person name="Lu D.-C."/>
            <person name="Du Z.-J."/>
        </authorList>
    </citation>
    <scope>NUCLEOTIDE SEQUENCE [LARGE SCALE GENOMIC DNA]</scope>
    <source>
        <strain evidence="4 5">E85</strain>
    </source>
</reference>
<dbReference type="PANTHER" id="PTHR33376:SF5">
    <property type="entry name" value="EXTRACYTOPLASMIC SOLUTE RECEPTOR PROTEIN"/>
    <property type="match status" value="1"/>
</dbReference>
<evidence type="ECO:0000313" key="5">
    <source>
        <dbReference type="Proteomes" id="UP000245474"/>
    </source>
</evidence>
<dbReference type="PANTHER" id="PTHR33376">
    <property type="match status" value="1"/>
</dbReference>
<dbReference type="GO" id="GO:0055085">
    <property type="term" value="P:transmembrane transport"/>
    <property type="evidence" value="ECO:0007669"/>
    <property type="project" value="InterPro"/>
</dbReference>
<dbReference type="GO" id="GO:0046872">
    <property type="term" value="F:metal ion binding"/>
    <property type="evidence" value="ECO:0007669"/>
    <property type="project" value="UniProtKB-KW"/>
</dbReference>
<dbReference type="Pfam" id="PF03480">
    <property type="entry name" value="DctP"/>
    <property type="match status" value="1"/>
</dbReference>
<dbReference type="PIRSF" id="PIRSF039026">
    <property type="entry name" value="SiaP"/>
    <property type="match status" value="1"/>
</dbReference>
<accession>A0A2U2N6H4</accession>
<feature type="chain" id="PRO_5015569610" evidence="3">
    <location>
        <begin position="29"/>
        <end position="371"/>
    </location>
</feature>
<evidence type="ECO:0000256" key="3">
    <source>
        <dbReference type="SAM" id="SignalP"/>
    </source>
</evidence>
<dbReference type="EMBL" id="QFFI01000005">
    <property type="protein sequence ID" value="PWG64554.1"/>
    <property type="molecule type" value="Genomic_DNA"/>
</dbReference>
<evidence type="ECO:0000256" key="2">
    <source>
        <dbReference type="PIRSR" id="PIRSR039026-2"/>
    </source>
</evidence>
<dbReference type="InterPro" id="IPR026289">
    <property type="entry name" value="SBP_TakP-like"/>
</dbReference>
<evidence type="ECO:0000256" key="1">
    <source>
        <dbReference type="ARBA" id="ARBA00022729"/>
    </source>
</evidence>
<feature type="binding site" evidence="2">
    <location>
        <position position="246"/>
    </location>
    <ligand>
        <name>substrate</name>
    </ligand>
</feature>
<dbReference type="Proteomes" id="UP000245474">
    <property type="component" value="Unassembled WGS sequence"/>
</dbReference>
<dbReference type="InterPro" id="IPR018389">
    <property type="entry name" value="DctP_fam"/>
</dbReference>
<dbReference type="OrthoDB" id="9769667at2"/>
<protein>
    <submittedName>
        <fullName evidence="4">C4-dicarboxylate ABC transporter substrate-binding protein</fullName>
    </submittedName>
</protein>
<dbReference type="Gene3D" id="3.40.190.10">
    <property type="entry name" value="Periplasmic binding protein-like II"/>
    <property type="match status" value="1"/>
</dbReference>
<gene>
    <name evidence="4" type="ORF">DEM34_04295</name>
</gene>
<dbReference type="CDD" id="cd13604">
    <property type="entry name" value="PBP2_TRAP_ketoacid_lactate_like"/>
    <property type="match status" value="1"/>
</dbReference>
<dbReference type="GO" id="GO:0031317">
    <property type="term" value="C:tripartite ATP-independent periplasmic transporter complex"/>
    <property type="evidence" value="ECO:0007669"/>
    <property type="project" value="InterPro"/>
</dbReference>
<keyword evidence="1 3" id="KW-0732">Signal</keyword>
<feature type="signal peptide" evidence="3">
    <location>
        <begin position="1"/>
        <end position="28"/>
    </location>
</feature>
<comment type="caution">
    <text evidence="4">The sequence shown here is derived from an EMBL/GenBank/DDBJ whole genome shotgun (WGS) entry which is preliminary data.</text>
</comment>
<feature type="binding site" evidence="2">
    <location>
        <position position="220"/>
    </location>
    <ligand>
        <name>substrate</name>
    </ligand>
</feature>
<dbReference type="RefSeq" id="WP_109676623.1">
    <property type="nucleotide sequence ID" value="NZ_CP086615.1"/>
</dbReference>
<evidence type="ECO:0000313" key="4">
    <source>
        <dbReference type="EMBL" id="PWG64554.1"/>
    </source>
</evidence>
<keyword evidence="5" id="KW-1185">Reference proteome</keyword>
<sequence>MRRQLHRLAVSGLAAAVLGLVSAGSVQAQEETYEFSIQTAVPNSSIYFGLVQDFADRLERMSGGRLQARVLPDGAEVQAFEILDAVSDGIVEAGFAWPHYWSGQHSSYVLFSNVPASTGMDQDTLMSWYYEGEGHELYTELTEEIMGYNTVPFLVQPMGPDPLGWFSQPFESMEQFRQLKYRAPPGIAGRTYNEMGVPAVAMPGGEIVPSAERGTIDAAEWIGPADDRALGLSNIWDYYYLQGLHQQTDVGEIQFNKDFWESLPDDLQAIVETAVLASTAKTQNVNLRENSIAVQQYQEEGIEVRDTPQEYYRAFIEAQNTIIQDYLEADEFFARVYQSQADFAEMVYPYHSRNMTLWNNLIQEAAEARGE</sequence>